<keyword evidence="7 10" id="KW-0472">Membrane</keyword>
<dbReference type="RefSeq" id="WP_338737871.1">
    <property type="nucleotide sequence ID" value="NZ_CP146612.1"/>
</dbReference>
<feature type="transmembrane region" description="Helical" evidence="10">
    <location>
        <begin position="166"/>
        <end position="183"/>
    </location>
</feature>
<dbReference type="Pfam" id="PF02660">
    <property type="entry name" value="G3P_acyltransf"/>
    <property type="match status" value="1"/>
</dbReference>
<dbReference type="PANTHER" id="PTHR30309:SF0">
    <property type="entry name" value="GLYCEROL-3-PHOSPHATE ACYLTRANSFERASE-RELATED"/>
    <property type="match status" value="1"/>
</dbReference>
<evidence type="ECO:0000313" key="12">
    <source>
        <dbReference type="Proteomes" id="UP001375370"/>
    </source>
</evidence>
<evidence type="ECO:0000256" key="2">
    <source>
        <dbReference type="ARBA" id="ARBA00022516"/>
    </source>
</evidence>
<evidence type="ECO:0000256" key="8">
    <source>
        <dbReference type="ARBA" id="ARBA00023209"/>
    </source>
</evidence>
<organism evidence="11 12">
    <name type="scientific">Candidatus Dehalogenimonas loeffleri</name>
    <dbReference type="NCBI Taxonomy" id="3127115"/>
    <lineage>
        <taxon>Bacteria</taxon>
        <taxon>Bacillati</taxon>
        <taxon>Chloroflexota</taxon>
        <taxon>Dehalococcoidia</taxon>
        <taxon>Dehalococcoidales</taxon>
        <taxon>Dehalococcoidaceae</taxon>
        <taxon>Dehalogenimonas</taxon>
    </lineage>
</organism>
<comment type="catalytic activity">
    <reaction evidence="10">
        <text>an acyl phosphate + sn-glycerol 3-phosphate = a 1-acyl-sn-glycero-3-phosphate + phosphate</text>
        <dbReference type="Rhea" id="RHEA:34075"/>
        <dbReference type="ChEBI" id="CHEBI:43474"/>
        <dbReference type="ChEBI" id="CHEBI:57597"/>
        <dbReference type="ChEBI" id="CHEBI:57970"/>
        <dbReference type="ChEBI" id="CHEBI:59918"/>
        <dbReference type="EC" id="2.3.1.275"/>
    </reaction>
</comment>
<keyword evidence="6 10" id="KW-0443">Lipid metabolism</keyword>
<comment type="subcellular location">
    <subcellularLocation>
        <location evidence="10">Cell membrane</location>
        <topology evidence="10">Multi-pass membrane protein</topology>
    </subcellularLocation>
</comment>
<feature type="transmembrane region" description="Helical" evidence="10">
    <location>
        <begin position="6"/>
        <end position="26"/>
    </location>
</feature>
<evidence type="ECO:0000256" key="1">
    <source>
        <dbReference type="ARBA" id="ARBA00022475"/>
    </source>
</evidence>
<keyword evidence="1 10" id="KW-1003">Cell membrane</keyword>
<keyword evidence="5 10" id="KW-1133">Transmembrane helix</keyword>
<keyword evidence="11" id="KW-0012">Acyltransferase</keyword>
<protein>
    <recommendedName>
        <fullName evidence="10">Glycerol-3-phosphate acyltransferase</fullName>
    </recommendedName>
    <alternativeName>
        <fullName evidence="10">Acyl-PO4 G3P acyltransferase</fullName>
    </alternativeName>
    <alternativeName>
        <fullName evidence="10">Acyl-phosphate--glycerol-3-phosphate acyltransferase</fullName>
    </alternativeName>
    <alternativeName>
        <fullName evidence="10">G3P acyltransferase</fullName>
        <shortName evidence="10">GPAT</shortName>
        <ecNumber evidence="10">2.3.1.275</ecNumber>
    </alternativeName>
    <alternativeName>
        <fullName evidence="10">Lysophosphatidic acid synthase</fullName>
        <shortName evidence="10">LPA synthase</shortName>
    </alternativeName>
</protein>
<dbReference type="SMART" id="SM01207">
    <property type="entry name" value="G3P_acyltransf"/>
    <property type="match status" value="1"/>
</dbReference>
<dbReference type="PANTHER" id="PTHR30309">
    <property type="entry name" value="INNER MEMBRANE PROTEIN YGIH"/>
    <property type="match status" value="1"/>
</dbReference>
<dbReference type="EC" id="2.3.1.275" evidence="10"/>
<dbReference type="InterPro" id="IPR003811">
    <property type="entry name" value="G3P_acylTferase_PlsY"/>
</dbReference>
<proteinExistence type="inferred from homology"/>
<comment type="function">
    <text evidence="10">Catalyzes the transfer of an acyl group from acyl-phosphate (acyl-PO(4)) to glycerol-3-phosphate (G3P) to form lysophosphatidic acid (LPA). This enzyme utilizes acyl-phosphate as fatty acyl donor, but not acyl-CoA or acyl-ACP.</text>
</comment>
<accession>A0ABZ2J9Z5</accession>
<keyword evidence="3 10" id="KW-0808">Transferase</keyword>
<feature type="transmembrane region" description="Helical" evidence="10">
    <location>
        <begin position="83"/>
        <end position="102"/>
    </location>
</feature>
<sequence>MNDTLAIILALIAAYIIGSFPLAYLMGRWVKHFDIRQVGTKNMGTMNTFYQVGFWPGMLVLTADISKGALAVAIARLLETPQLVELAAGMVAVVGHVLPVWLKFKGGKGGATCIGVLAFLMPWGIPVYMAAFGLLLLITRFPTLSYSIAFVTFGFVAWLVYDSMTFLVYTFLLLLIPGLQYIMRIKQIGERSSGFKDAVFRKSIRDRR</sequence>
<dbReference type="HAMAP" id="MF_01043">
    <property type="entry name" value="PlsY"/>
    <property type="match status" value="1"/>
</dbReference>
<keyword evidence="2 10" id="KW-0444">Lipid biosynthesis</keyword>
<comment type="subunit">
    <text evidence="10">Probably interacts with PlsX.</text>
</comment>
<keyword evidence="9 10" id="KW-1208">Phospholipid metabolism</keyword>
<keyword evidence="12" id="KW-1185">Reference proteome</keyword>
<feature type="transmembrane region" description="Helical" evidence="10">
    <location>
        <begin position="144"/>
        <end position="160"/>
    </location>
</feature>
<name>A0ABZ2J9Z5_9CHLR</name>
<evidence type="ECO:0000256" key="7">
    <source>
        <dbReference type="ARBA" id="ARBA00023136"/>
    </source>
</evidence>
<evidence type="ECO:0000256" key="4">
    <source>
        <dbReference type="ARBA" id="ARBA00022692"/>
    </source>
</evidence>
<evidence type="ECO:0000256" key="3">
    <source>
        <dbReference type="ARBA" id="ARBA00022679"/>
    </source>
</evidence>
<comment type="similarity">
    <text evidence="10">Belongs to the PlsY family.</text>
</comment>
<dbReference type="GO" id="GO:0016746">
    <property type="term" value="F:acyltransferase activity"/>
    <property type="evidence" value="ECO:0007669"/>
    <property type="project" value="UniProtKB-KW"/>
</dbReference>
<keyword evidence="4 10" id="KW-0812">Transmembrane</keyword>
<evidence type="ECO:0000256" key="10">
    <source>
        <dbReference type="HAMAP-Rule" id="MF_01043"/>
    </source>
</evidence>
<feature type="transmembrane region" description="Helical" evidence="10">
    <location>
        <begin position="114"/>
        <end position="137"/>
    </location>
</feature>
<evidence type="ECO:0000256" key="5">
    <source>
        <dbReference type="ARBA" id="ARBA00022989"/>
    </source>
</evidence>
<evidence type="ECO:0000313" key="11">
    <source>
        <dbReference type="EMBL" id="WWX25578.1"/>
    </source>
</evidence>
<gene>
    <name evidence="10" type="primary">plsY</name>
    <name evidence="11" type="ORF">V8247_00990</name>
</gene>
<evidence type="ECO:0000256" key="9">
    <source>
        <dbReference type="ARBA" id="ARBA00023264"/>
    </source>
</evidence>
<evidence type="ECO:0000256" key="6">
    <source>
        <dbReference type="ARBA" id="ARBA00023098"/>
    </source>
</evidence>
<dbReference type="NCBIfam" id="NF010990">
    <property type="entry name" value="PRK14414.1"/>
    <property type="match status" value="1"/>
</dbReference>
<comment type="pathway">
    <text evidence="10">Lipid metabolism; phospholipid metabolism.</text>
</comment>
<reference evidence="11 12" key="1">
    <citation type="submission" date="2024-03" db="EMBL/GenBank/DDBJ databases">
        <title>A Dehalogenimonas Isolated from Estuarine Sediments Dihaloeliminates Chlorinated Alkanes.</title>
        <authorList>
            <person name="Yang Y."/>
            <person name="Wang H."/>
        </authorList>
    </citation>
    <scope>NUCLEOTIDE SEQUENCE [LARGE SCALE GENOMIC DNA]</scope>
    <source>
        <strain evidence="11 12">W</strain>
    </source>
</reference>
<keyword evidence="8 10" id="KW-0594">Phospholipid biosynthesis</keyword>
<dbReference type="EMBL" id="CP146612">
    <property type="protein sequence ID" value="WWX25578.1"/>
    <property type="molecule type" value="Genomic_DNA"/>
</dbReference>
<dbReference type="Proteomes" id="UP001375370">
    <property type="component" value="Chromosome"/>
</dbReference>